<organism evidence="1 2">
    <name type="scientific">Bacteroides cellulosilyticus</name>
    <dbReference type="NCBI Taxonomy" id="246787"/>
    <lineage>
        <taxon>Bacteria</taxon>
        <taxon>Pseudomonadati</taxon>
        <taxon>Bacteroidota</taxon>
        <taxon>Bacteroidia</taxon>
        <taxon>Bacteroidales</taxon>
        <taxon>Bacteroidaceae</taxon>
        <taxon>Bacteroides</taxon>
    </lineage>
</organism>
<dbReference type="KEGG" id="bcel:BcellWH2_00837"/>
<evidence type="ECO:0000313" key="2">
    <source>
        <dbReference type="Proteomes" id="UP000061809"/>
    </source>
</evidence>
<dbReference type="AlphaFoldDB" id="A0A0P0G7D7"/>
<name>A0A0P0G7D7_9BACE</name>
<gene>
    <name evidence="1" type="ORF">BcellWH2_00837</name>
</gene>
<dbReference type="RefSeq" id="WP_025726555.1">
    <property type="nucleotide sequence ID" value="NZ_CP012801.1"/>
</dbReference>
<proteinExistence type="predicted"/>
<accession>A0A0P0G7D7</accession>
<protein>
    <submittedName>
        <fullName evidence="1">Uncharacterized protein</fullName>
    </submittedName>
</protein>
<reference evidence="1 2" key="1">
    <citation type="journal article" date="2015" name="Science">
        <title>Genetic determinants of in vivo fitness and diet responsiveness in multiple human gut Bacteroides.</title>
        <authorList>
            <person name="Wu M."/>
            <person name="McNulty N.P."/>
            <person name="Rodionov D.A."/>
            <person name="Khoroshkin M.S."/>
            <person name="Griffin N.W."/>
            <person name="Cheng J."/>
            <person name="Latreille P."/>
            <person name="Kerstetter R.A."/>
            <person name="Terrapon N."/>
            <person name="Henrissat B."/>
            <person name="Osterman A.L."/>
            <person name="Gordon J.I."/>
        </authorList>
    </citation>
    <scope>NUCLEOTIDE SEQUENCE [LARGE SCALE GENOMIC DNA]</scope>
    <source>
        <strain evidence="1 2">WH2</strain>
    </source>
</reference>
<dbReference type="EMBL" id="CP012801">
    <property type="protein sequence ID" value="ALJ58100.1"/>
    <property type="molecule type" value="Genomic_DNA"/>
</dbReference>
<sequence length="94" mass="11440">MDKQELFICACNSVEHQLIMSYFADEEDREVYCSVHLKPERNIFKRIWKAIKYIFGHRSIYGDFDEFIFKQEDADRLQQIADYLKTCKERKPEH</sequence>
<dbReference type="Proteomes" id="UP000061809">
    <property type="component" value="Chromosome"/>
</dbReference>
<evidence type="ECO:0000313" key="1">
    <source>
        <dbReference type="EMBL" id="ALJ58100.1"/>
    </source>
</evidence>
<dbReference type="PATRIC" id="fig|246787.4.peg.863"/>